<dbReference type="AlphaFoldDB" id="A0A4Z2GHJ3"/>
<gene>
    <name evidence="2" type="ORF">EYF80_037446</name>
</gene>
<keyword evidence="3" id="KW-1185">Reference proteome</keyword>
<evidence type="ECO:0000313" key="2">
    <source>
        <dbReference type="EMBL" id="TNN52363.1"/>
    </source>
</evidence>
<evidence type="ECO:0000313" key="3">
    <source>
        <dbReference type="Proteomes" id="UP000314294"/>
    </source>
</evidence>
<dbReference type="EMBL" id="SRLO01000550">
    <property type="protein sequence ID" value="TNN52363.1"/>
    <property type="molecule type" value="Genomic_DNA"/>
</dbReference>
<sequence length="275" mass="28155">MSWPEKTVQQIPNGSTAPGAELRSREVELLPCGALCQAEEAKQLPGDNNTRSVAGLGDQVKLTRCGHIPPRHRASHPISRTNDTWSYGGFFHSGIRAEVYQLLQSGDVAKEKLLEDVTSSEHRRLSTYPCFGSGGVSDGVPAASGSGRRVSALAAARPCTAAVLSALGVTVSTHLLAALSGSTSVTSDGGVMEVSVTKASLPVSARSAAALALGVSSTASAALLGAGRSLWARYCAFPSGGSFVSNSSVKFPSDPSLCGSLEGGAESHTADLPTC</sequence>
<evidence type="ECO:0000256" key="1">
    <source>
        <dbReference type="SAM" id="MobiDB-lite"/>
    </source>
</evidence>
<accession>A0A4Z2GHJ3</accession>
<reference evidence="2 3" key="1">
    <citation type="submission" date="2019-03" db="EMBL/GenBank/DDBJ databases">
        <title>First draft genome of Liparis tanakae, snailfish: a comprehensive survey of snailfish specific genes.</title>
        <authorList>
            <person name="Kim W."/>
            <person name="Song I."/>
            <person name="Jeong J.-H."/>
            <person name="Kim D."/>
            <person name="Kim S."/>
            <person name="Ryu S."/>
            <person name="Song J.Y."/>
            <person name="Lee S.K."/>
        </authorList>
    </citation>
    <scope>NUCLEOTIDE SEQUENCE [LARGE SCALE GENOMIC DNA]</scope>
    <source>
        <tissue evidence="2">Muscle</tissue>
    </source>
</reference>
<protein>
    <submittedName>
        <fullName evidence="2">Uncharacterized protein</fullName>
    </submittedName>
</protein>
<organism evidence="2 3">
    <name type="scientific">Liparis tanakae</name>
    <name type="common">Tanaka's snailfish</name>
    <dbReference type="NCBI Taxonomy" id="230148"/>
    <lineage>
        <taxon>Eukaryota</taxon>
        <taxon>Metazoa</taxon>
        <taxon>Chordata</taxon>
        <taxon>Craniata</taxon>
        <taxon>Vertebrata</taxon>
        <taxon>Euteleostomi</taxon>
        <taxon>Actinopterygii</taxon>
        <taxon>Neopterygii</taxon>
        <taxon>Teleostei</taxon>
        <taxon>Neoteleostei</taxon>
        <taxon>Acanthomorphata</taxon>
        <taxon>Eupercaria</taxon>
        <taxon>Perciformes</taxon>
        <taxon>Cottioidei</taxon>
        <taxon>Cottales</taxon>
        <taxon>Liparidae</taxon>
        <taxon>Liparis</taxon>
    </lineage>
</organism>
<feature type="compositionally biased region" description="Polar residues" evidence="1">
    <location>
        <begin position="7"/>
        <end position="16"/>
    </location>
</feature>
<feature type="region of interest" description="Disordered" evidence="1">
    <location>
        <begin position="1"/>
        <end position="20"/>
    </location>
</feature>
<name>A0A4Z2GHJ3_9TELE</name>
<comment type="caution">
    <text evidence="2">The sequence shown here is derived from an EMBL/GenBank/DDBJ whole genome shotgun (WGS) entry which is preliminary data.</text>
</comment>
<dbReference type="Proteomes" id="UP000314294">
    <property type="component" value="Unassembled WGS sequence"/>
</dbReference>
<proteinExistence type="predicted"/>